<gene>
    <name evidence="4" type="ORF">PGLA2088_LOCUS38310</name>
</gene>
<proteinExistence type="predicted"/>
<feature type="non-terminal residue" evidence="4">
    <location>
        <position position="149"/>
    </location>
</feature>
<accession>A0A813L4A4</accession>
<evidence type="ECO:0000313" key="5">
    <source>
        <dbReference type="Proteomes" id="UP000626109"/>
    </source>
</evidence>
<feature type="region of interest" description="Disordered" evidence="3">
    <location>
        <begin position="59"/>
        <end position="78"/>
    </location>
</feature>
<dbReference type="PANTHER" id="PTHR11242:SF0">
    <property type="entry name" value="TPR_REGION DOMAIN-CONTAINING PROTEIN"/>
    <property type="match status" value="1"/>
</dbReference>
<dbReference type="AlphaFoldDB" id="A0A813L4A4"/>
<evidence type="ECO:0000256" key="2">
    <source>
        <dbReference type="ARBA" id="ARBA00022803"/>
    </source>
</evidence>
<sequence length="149" mass="16601">AYVEAKTSCDSVLKDDPNNVKALYRRAQAELGLKNFEECVRDVKKILDKEPQNREARALLKDSAAGQKEEDKKSKGLFGKMCQALGTGPIPEPYKDRRLELNGPKDHEIEEMQGKVDDLQAKSAQLKKEGLAKLMQGVAAETQDETPDE</sequence>
<dbReference type="EMBL" id="CAJNNW010032698">
    <property type="protein sequence ID" value="CAE8715004.1"/>
    <property type="molecule type" value="Genomic_DNA"/>
</dbReference>
<evidence type="ECO:0000256" key="1">
    <source>
        <dbReference type="ARBA" id="ARBA00022737"/>
    </source>
</evidence>
<dbReference type="Proteomes" id="UP000626109">
    <property type="component" value="Unassembled WGS sequence"/>
</dbReference>
<protein>
    <recommendedName>
        <fullName evidence="6">Peptidylprolyl isomerase</fullName>
    </recommendedName>
</protein>
<keyword evidence="2" id="KW-0802">TPR repeat</keyword>
<dbReference type="Gene3D" id="1.25.40.10">
    <property type="entry name" value="Tetratricopeptide repeat domain"/>
    <property type="match status" value="1"/>
</dbReference>
<evidence type="ECO:0008006" key="6">
    <source>
        <dbReference type="Google" id="ProtNLM"/>
    </source>
</evidence>
<dbReference type="SUPFAM" id="SSF48452">
    <property type="entry name" value="TPR-like"/>
    <property type="match status" value="1"/>
</dbReference>
<dbReference type="InterPro" id="IPR039663">
    <property type="entry name" value="AIP/AIPL1/TTC9"/>
</dbReference>
<keyword evidence="1" id="KW-0677">Repeat</keyword>
<organism evidence="4 5">
    <name type="scientific">Polarella glacialis</name>
    <name type="common">Dinoflagellate</name>
    <dbReference type="NCBI Taxonomy" id="89957"/>
    <lineage>
        <taxon>Eukaryota</taxon>
        <taxon>Sar</taxon>
        <taxon>Alveolata</taxon>
        <taxon>Dinophyceae</taxon>
        <taxon>Suessiales</taxon>
        <taxon>Suessiaceae</taxon>
        <taxon>Polarella</taxon>
    </lineage>
</organism>
<name>A0A813L4A4_POLGL</name>
<comment type="caution">
    <text evidence="4">The sequence shown here is derived from an EMBL/GenBank/DDBJ whole genome shotgun (WGS) entry which is preliminary data.</text>
</comment>
<dbReference type="InterPro" id="IPR011990">
    <property type="entry name" value="TPR-like_helical_dom_sf"/>
</dbReference>
<dbReference type="Pfam" id="PF14559">
    <property type="entry name" value="TPR_19"/>
    <property type="match status" value="1"/>
</dbReference>
<evidence type="ECO:0000256" key="3">
    <source>
        <dbReference type="SAM" id="MobiDB-lite"/>
    </source>
</evidence>
<evidence type="ECO:0000313" key="4">
    <source>
        <dbReference type="EMBL" id="CAE8715004.1"/>
    </source>
</evidence>
<dbReference type="PANTHER" id="PTHR11242">
    <property type="entry name" value="ARYL HYDROCARBON RECEPTOR INTERACTING PROTEIN RELATED"/>
    <property type="match status" value="1"/>
</dbReference>
<reference evidence="4" key="1">
    <citation type="submission" date="2021-02" db="EMBL/GenBank/DDBJ databases">
        <authorList>
            <person name="Dougan E. K."/>
            <person name="Rhodes N."/>
            <person name="Thang M."/>
            <person name="Chan C."/>
        </authorList>
    </citation>
    <scope>NUCLEOTIDE SEQUENCE</scope>
</reference>